<dbReference type="InterPro" id="IPR000847">
    <property type="entry name" value="LysR_HTH_N"/>
</dbReference>
<dbReference type="PANTHER" id="PTHR30118">
    <property type="entry name" value="HTH-TYPE TRANSCRIPTIONAL REGULATOR LEUO-RELATED"/>
    <property type="match status" value="1"/>
</dbReference>
<comment type="caution">
    <text evidence="6">The sequence shown here is derived from an EMBL/GenBank/DDBJ whole genome shotgun (WGS) entry which is preliminary data.</text>
</comment>
<dbReference type="InterPro" id="IPR050389">
    <property type="entry name" value="LysR-type_TF"/>
</dbReference>
<dbReference type="CDD" id="cd08417">
    <property type="entry name" value="PBP2_Nitroaromatics_like"/>
    <property type="match status" value="1"/>
</dbReference>
<dbReference type="InterPro" id="IPR037402">
    <property type="entry name" value="YidZ_PBP2"/>
</dbReference>
<dbReference type="PANTHER" id="PTHR30118:SF15">
    <property type="entry name" value="TRANSCRIPTIONAL REGULATORY PROTEIN"/>
    <property type="match status" value="1"/>
</dbReference>
<evidence type="ECO:0000256" key="3">
    <source>
        <dbReference type="ARBA" id="ARBA00023125"/>
    </source>
</evidence>
<accession>A0A2U1UY62</accession>
<dbReference type="SUPFAM" id="SSF53850">
    <property type="entry name" value="Periplasmic binding protein-like II"/>
    <property type="match status" value="1"/>
</dbReference>
<dbReference type="GO" id="GO:0003677">
    <property type="term" value="F:DNA binding"/>
    <property type="evidence" value="ECO:0007669"/>
    <property type="project" value="UniProtKB-KW"/>
</dbReference>
<dbReference type="InterPro" id="IPR036388">
    <property type="entry name" value="WH-like_DNA-bd_sf"/>
</dbReference>
<organism evidence="6 7">
    <name type="scientific">Teichococcus aestuarii</name>
    <dbReference type="NCBI Taxonomy" id="568898"/>
    <lineage>
        <taxon>Bacteria</taxon>
        <taxon>Pseudomonadati</taxon>
        <taxon>Pseudomonadota</taxon>
        <taxon>Alphaproteobacteria</taxon>
        <taxon>Acetobacterales</taxon>
        <taxon>Roseomonadaceae</taxon>
        <taxon>Roseomonas</taxon>
    </lineage>
</organism>
<keyword evidence="7" id="KW-1185">Reference proteome</keyword>
<dbReference type="Pfam" id="PF03466">
    <property type="entry name" value="LysR_substrate"/>
    <property type="match status" value="1"/>
</dbReference>
<dbReference type="AlphaFoldDB" id="A0A2U1UY62"/>
<dbReference type="Proteomes" id="UP000245048">
    <property type="component" value="Unassembled WGS sequence"/>
</dbReference>
<dbReference type="PROSITE" id="PS50931">
    <property type="entry name" value="HTH_LYSR"/>
    <property type="match status" value="1"/>
</dbReference>
<reference evidence="7" key="1">
    <citation type="submission" date="2017-10" db="EMBL/GenBank/DDBJ databases">
        <authorList>
            <person name="Toshchakov S.V."/>
            <person name="Goeva M.A."/>
        </authorList>
    </citation>
    <scope>NUCLEOTIDE SEQUENCE [LARGE SCALE GENOMIC DNA]</scope>
    <source>
        <strain evidence="7">JR1/69-1-13</strain>
    </source>
</reference>
<comment type="similarity">
    <text evidence="1">Belongs to the LysR transcriptional regulatory family.</text>
</comment>
<evidence type="ECO:0000313" key="7">
    <source>
        <dbReference type="Proteomes" id="UP000245048"/>
    </source>
</evidence>
<dbReference type="Gene3D" id="1.10.10.10">
    <property type="entry name" value="Winged helix-like DNA-binding domain superfamily/Winged helix DNA-binding domain"/>
    <property type="match status" value="1"/>
</dbReference>
<keyword evidence="2" id="KW-0805">Transcription regulation</keyword>
<dbReference type="InterPro" id="IPR036390">
    <property type="entry name" value="WH_DNA-bd_sf"/>
</dbReference>
<sequence>MNLRGVDLNLLVVLDALLEEAHVSRAADRLGLSQPATSSALERCRHLFGDRLLERAAGGMRLTPKAEALRPRLKDALAGLVDLLAPSEVLLADLRQTVRLLMADSLAALLLDPLVATLSRTAPGLDLVVQPWHGAPAAMEALTRGTLDLAASVFPSAGPDIRREELLREGYVVAMRRDHPAVADFDLDRWLSYPHVLVSGRGEVHGALDEALARHGRVRRVGLVVPNFLLVPPLLLGSDLIALLPGRSIASEMRDGLAVLEPPVAVEGFSIHLAWHRRREGDAGVRHVAATLREVAGAHAP</sequence>
<dbReference type="EMBL" id="PDOA01000031">
    <property type="protein sequence ID" value="PWC26580.1"/>
    <property type="molecule type" value="Genomic_DNA"/>
</dbReference>
<gene>
    <name evidence="6" type="ORF">CR165_22545</name>
</gene>
<proteinExistence type="inferred from homology"/>
<dbReference type="GO" id="GO:0003700">
    <property type="term" value="F:DNA-binding transcription factor activity"/>
    <property type="evidence" value="ECO:0007669"/>
    <property type="project" value="InterPro"/>
</dbReference>
<protein>
    <submittedName>
        <fullName evidence="6">LysR family transcriptional regulator</fullName>
    </submittedName>
</protein>
<evidence type="ECO:0000256" key="4">
    <source>
        <dbReference type="ARBA" id="ARBA00023163"/>
    </source>
</evidence>
<evidence type="ECO:0000256" key="1">
    <source>
        <dbReference type="ARBA" id="ARBA00009437"/>
    </source>
</evidence>
<name>A0A2U1UY62_9PROT</name>
<dbReference type="InterPro" id="IPR005119">
    <property type="entry name" value="LysR_subst-bd"/>
</dbReference>
<evidence type="ECO:0000256" key="2">
    <source>
        <dbReference type="ARBA" id="ARBA00023015"/>
    </source>
</evidence>
<dbReference type="SUPFAM" id="SSF46785">
    <property type="entry name" value="Winged helix' DNA-binding domain"/>
    <property type="match status" value="1"/>
</dbReference>
<dbReference type="Gene3D" id="3.40.190.10">
    <property type="entry name" value="Periplasmic binding protein-like II"/>
    <property type="match status" value="2"/>
</dbReference>
<evidence type="ECO:0000313" key="6">
    <source>
        <dbReference type="EMBL" id="PWC26580.1"/>
    </source>
</evidence>
<keyword evidence="4" id="KW-0804">Transcription</keyword>
<dbReference type="Pfam" id="PF00126">
    <property type="entry name" value="HTH_1"/>
    <property type="match status" value="1"/>
</dbReference>
<keyword evidence="3" id="KW-0238">DNA-binding</keyword>
<dbReference type="RefSeq" id="WP_109519174.1">
    <property type="nucleotide sequence ID" value="NZ_PDOA01000031.1"/>
</dbReference>
<dbReference type="OrthoDB" id="9774011at2"/>
<feature type="domain" description="HTH lysR-type" evidence="5">
    <location>
        <begin position="6"/>
        <end position="63"/>
    </location>
</feature>
<evidence type="ECO:0000259" key="5">
    <source>
        <dbReference type="PROSITE" id="PS50931"/>
    </source>
</evidence>